<dbReference type="CDD" id="cd00086">
    <property type="entry name" value="homeodomain"/>
    <property type="match status" value="1"/>
</dbReference>
<evidence type="ECO:0000256" key="6">
    <source>
        <dbReference type="SAM" id="MobiDB-lite"/>
    </source>
</evidence>
<feature type="compositionally biased region" description="Low complexity" evidence="6">
    <location>
        <begin position="209"/>
        <end position="220"/>
    </location>
</feature>
<evidence type="ECO:0000313" key="10">
    <source>
        <dbReference type="Proteomes" id="UP000696485"/>
    </source>
</evidence>
<feature type="compositionally biased region" description="Low complexity" evidence="6">
    <location>
        <begin position="863"/>
        <end position="879"/>
    </location>
</feature>
<evidence type="ECO:0000256" key="3">
    <source>
        <dbReference type="PROSITE-ProRule" id="PRU00108"/>
    </source>
</evidence>
<dbReference type="AlphaFoldDB" id="A0A9P5SKW1"/>
<feature type="region of interest" description="Disordered" evidence="6">
    <location>
        <begin position="508"/>
        <end position="568"/>
    </location>
</feature>
<keyword evidence="10" id="KW-1185">Reference proteome</keyword>
<dbReference type="InterPro" id="IPR035441">
    <property type="entry name" value="TFIIS/LEDGF_dom_sf"/>
</dbReference>
<dbReference type="SUPFAM" id="SSF47676">
    <property type="entry name" value="Conserved domain common to transcription factors TFIIS, elongin A, CRSP70"/>
    <property type="match status" value="1"/>
</dbReference>
<dbReference type="Pfam" id="PF00046">
    <property type="entry name" value="Homeodomain"/>
    <property type="match status" value="1"/>
</dbReference>
<dbReference type="PROSITE" id="PS50071">
    <property type="entry name" value="HOMEOBOX_2"/>
    <property type="match status" value="1"/>
</dbReference>
<dbReference type="Gene3D" id="1.20.930.10">
    <property type="entry name" value="Conserved domain common to transcription factors TFIIS, elongin A, CRSP70"/>
    <property type="match status" value="1"/>
</dbReference>
<evidence type="ECO:0008006" key="11">
    <source>
        <dbReference type="Google" id="ProtNLM"/>
    </source>
</evidence>
<feature type="region of interest" description="Disordered" evidence="6">
    <location>
        <begin position="1191"/>
        <end position="1210"/>
    </location>
</feature>
<sequence length="1218" mass="133515">MSESTSTELQLSQSLLEKLEPLIRTVERQLLELGQGQVILQNHVSQLSYELALSQTELDKVQDTFSKLPHYVAKITAMKNTIASVQVQSRKVKRRAELLVIGREKQANKQQAAKAKEKAYDQAIAAVKVPTPTTASPRDSISEISASADRPNTPSIQSIGKSIVAGLANSLQPPKDIKSPVSLPFPLPAKPAFPVVSTRSPNGSPPPGLSNRLSPLLSRRSTGRENSASPTGGPASDEASIRSGSTEPLEPGDVPAEDRVDRFPEISAMEDMAATVSSEVEVVRVVRRKKKTLSRSNTSSTSTLNYVPKISPGATNDPLEEIDLSFPAQPSSPSTFVTSHNNVMAMPEHIQSTDSPKEIKTESQDEVRQQFVAVVIPVKCASSKYISTMQAEGAEPMVVPMVKVEEAQQKEEDDEYMDSENEEDIGVAASRPGYLEGQKSRAYFSEKHNAMLENIFTTNQYPNKDLKAELAEKIKITEVQVANWFSRRRKRAADEALEKKQHREMLERLGGPNLASSAQTSSRPTPVSISTTVLASSGTSVESPGTPTTLTNGSLKRSRAESEQPQKLRSMELSKRLSFLLRGGGIVNPNDIDAINGLMEQTGNDDGKKYILNALLSTKSPVVQERFVDSQGLGILRSWIIEARKSPKEPHNADVLLKSMLVLKSLPITITRLSECKLGKSVRLLAADNDIDPDIKREASELENQWRQLVEVQATKPLGAAPSSSNEKRTSRTIKNVRNDIVEASPQILPKFKKGARITPLNVDSSVKVEAPLETPPKASPKIMENAEFFKELIGRPLSSSSSSPSPAKRLRATSPVRTEIKSPLVQVQKKESSSMTPPVSPTTIPVVASIQRSSPPLPSPPLSSSLPTTPVPVSASAPVPANVPAPAPTRALSPPTAADSISTYSVDMSMEDIEPVPAYIPSTTTNGLKRSALRKLTDGAGTKKVVRFRSDKELVAIRLIEPRSMPQFRDGNEEEFMDGGQGNNERPQFFFSQKEREELIQGNMWRDPALILLEAECNVDWGKVSTEKQTQEMRELATLSATYLQDAYIPPTPEEPEAEYYDPTIVPKHIPLFEPTQDHSEVLLNSLALLNQMVSKTGSQTPAPPTYTGYTPQTQSYGQSYPMYNPTTYTPQPSVPQPAPVTAPTIPDAETTRMLLDLLQQQQGAQQQQQQQQPQQTPFAMMYGFGQYQAPTQTPQQQPSQTHNYGNTYGYYYQNPQ</sequence>
<protein>
    <recommendedName>
        <fullName evidence="11">Homeobox domain-containing protein</fullName>
    </recommendedName>
</protein>
<dbReference type="InterPro" id="IPR003617">
    <property type="entry name" value="TFIIS/CRSP70_N_sub"/>
</dbReference>
<dbReference type="GO" id="GO:0005634">
    <property type="term" value="C:nucleus"/>
    <property type="evidence" value="ECO:0007669"/>
    <property type="project" value="UniProtKB-SubCell"/>
</dbReference>
<dbReference type="GO" id="GO:0003677">
    <property type="term" value="F:DNA binding"/>
    <property type="evidence" value="ECO:0007669"/>
    <property type="project" value="UniProtKB-UniRule"/>
</dbReference>
<comment type="subcellular location">
    <subcellularLocation>
        <location evidence="1 4 5">Nucleus</location>
    </subcellularLocation>
</comment>
<dbReference type="SUPFAM" id="SSF46689">
    <property type="entry name" value="Homeodomain-like"/>
    <property type="match status" value="1"/>
</dbReference>
<dbReference type="InterPro" id="IPR028119">
    <property type="entry name" value="Snapin/Pallidin/Snn1"/>
</dbReference>
<proteinExistence type="predicted"/>
<dbReference type="InterPro" id="IPR009057">
    <property type="entry name" value="Homeodomain-like_sf"/>
</dbReference>
<feature type="domain" description="TFIIS N-terminal" evidence="8">
    <location>
        <begin position="634"/>
        <end position="713"/>
    </location>
</feature>
<reference evidence="9" key="1">
    <citation type="journal article" date="2020" name="Fungal Divers.">
        <title>Resolving the Mortierellaceae phylogeny through synthesis of multi-gene phylogenetics and phylogenomics.</title>
        <authorList>
            <person name="Vandepol N."/>
            <person name="Liber J."/>
            <person name="Desiro A."/>
            <person name="Na H."/>
            <person name="Kennedy M."/>
            <person name="Barry K."/>
            <person name="Grigoriev I.V."/>
            <person name="Miller A.N."/>
            <person name="O'Donnell K."/>
            <person name="Stajich J.E."/>
            <person name="Bonito G."/>
        </authorList>
    </citation>
    <scope>NUCLEOTIDE SEQUENCE</scope>
    <source>
        <strain evidence="9">NVP1</strain>
    </source>
</reference>
<dbReference type="PROSITE" id="PS51319">
    <property type="entry name" value="TFIIS_N"/>
    <property type="match status" value="1"/>
</dbReference>
<dbReference type="SMART" id="SM00389">
    <property type="entry name" value="HOX"/>
    <property type="match status" value="1"/>
</dbReference>
<feature type="region of interest" description="Disordered" evidence="6">
    <location>
        <begin position="196"/>
        <end position="257"/>
    </location>
</feature>
<organism evidence="9 10">
    <name type="scientific">Podila minutissima</name>
    <dbReference type="NCBI Taxonomy" id="64525"/>
    <lineage>
        <taxon>Eukaryota</taxon>
        <taxon>Fungi</taxon>
        <taxon>Fungi incertae sedis</taxon>
        <taxon>Mucoromycota</taxon>
        <taxon>Mortierellomycotina</taxon>
        <taxon>Mortierellomycetes</taxon>
        <taxon>Mortierellales</taxon>
        <taxon>Mortierellaceae</taxon>
        <taxon>Podila</taxon>
    </lineage>
</organism>
<feature type="domain" description="Homeobox" evidence="7">
    <location>
        <begin position="435"/>
        <end position="495"/>
    </location>
</feature>
<feature type="compositionally biased region" description="Basic and acidic residues" evidence="6">
    <location>
        <begin position="558"/>
        <end position="568"/>
    </location>
</feature>
<feature type="DNA-binding region" description="Homeobox" evidence="3">
    <location>
        <begin position="437"/>
        <end position="496"/>
    </location>
</feature>
<dbReference type="SMART" id="SM00509">
    <property type="entry name" value="TFS2N"/>
    <property type="match status" value="1"/>
</dbReference>
<evidence type="ECO:0000256" key="2">
    <source>
        <dbReference type="ARBA" id="ARBA00023242"/>
    </source>
</evidence>
<evidence type="ECO:0000313" key="9">
    <source>
        <dbReference type="EMBL" id="KAF9329023.1"/>
    </source>
</evidence>
<dbReference type="EMBL" id="JAAAUY010000512">
    <property type="protein sequence ID" value="KAF9329023.1"/>
    <property type="molecule type" value="Genomic_DNA"/>
</dbReference>
<gene>
    <name evidence="9" type="ORF">BG006_007889</name>
</gene>
<evidence type="ECO:0000259" key="7">
    <source>
        <dbReference type="PROSITE" id="PS50071"/>
    </source>
</evidence>
<name>A0A9P5SKW1_9FUNG</name>
<dbReference type="InterPro" id="IPR001356">
    <property type="entry name" value="HD"/>
</dbReference>
<keyword evidence="3 5" id="KW-0238">DNA-binding</keyword>
<dbReference type="Gene3D" id="1.10.10.60">
    <property type="entry name" value="Homeodomain-like"/>
    <property type="match status" value="1"/>
</dbReference>
<feature type="region of interest" description="Disordered" evidence="6">
    <location>
        <begin position="130"/>
        <end position="157"/>
    </location>
</feature>
<dbReference type="Proteomes" id="UP000696485">
    <property type="component" value="Unassembled WGS sequence"/>
</dbReference>
<evidence type="ECO:0000256" key="5">
    <source>
        <dbReference type="RuleBase" id="RU000682"/>
    </source>
</evidence>
<evidence type="ECO:0000256" key="1">
    <source>
        <dbReference type="ARBA" id="ARBA00004123"/>
    </source>
</evidence>
<keyword evidence="3 5" id="KW-0371">Homeobox</keyword>
<feature type="compositionally biased region" description="Low complexity" evidence="6">
    <location>
        <begin position="834"/>
        <end position="848"/>
    </location>
</feature>
<comment type="caution">
    <text evidence="9">The sequence shown here is derived from an EMBL/GenBank/DDBJ whole genome shotgun (WGS) entry which is preliminary data.</text>
</comment>
<evidence type="ECO:0000259" key="8">
    <source>
        <dbReference type="PROSITE" id="PS51319"/>
    </source>
</evidence>
<keyword evidence="2 4" id="KW-0539">Nucleus</keyword>
<dbReference type="Pfam" id="PF14712">
    <property type="entry name" value="Snapin_Pallidin"/>
    <property type="match status" value="1"/>
</dbReference>
<feature type="compositionally biased region" description="Polar residues" evidence="6">
    <location>
        <begin position="131"/>
        <end position="157"/>
    </location>
</feature>
<accession>A0A9P5SKW1</accession>
<dbReference type="InterPro" id="IPR017923">
    <property type="entry name" value="TFIIS_N"/>
</dbReference>
<feature type="region of interest" description="Disordered" evidence="6">
    <location>
        <begin position="797"/>
        <end position="879"/>
    </location>
</feature>
<feature type="compositionally biased region" description="Polar residues" evidence="6">
    <location>
        <begin position="514"/>
        <end position="555"/>
    </location>
</feature>
<dbReference type="Pfam" id="PF08711">
    <property type="entry name" value="Med26"/>
    <property type="match status" value="1"/>
</dbReference>
<evidence type="ECO:0000256" key="4">
    <source>
        <dbReference type="PROSITE-ProRule" id="PRU00649"/>
    </source>
</evidence>